<dbReference type="Proteomes" id="UP001151760">
    <property type="component" value="Unassembled WGS sequence"/>
</dbReference>
<dbReference type="EMBL" id="BQNB010009516">
    <property type="protein sequence ID" value="GJS64602.1"/>
    <property type="molecule type" value="Genomic_DNA"/>
</dbReference>
<reference evidence="2" key="2">
    <citation type="submission" date="2022-01" db="EMBL/GenBank/DDBJ databases">
        <authorList>
            <person name="Yamashiro T."/>
            <person name="Shiraishi A."/>
            <person name="Satake H."/>
            <person name="Nakayama K."/>
        </authorList>
    </citation>
    <scope>NUCLEOTIDE SEQUENCE</scope>
</reference>
<evidence type="ECO:0000256" key="1">
    <source>
        <dbReference type="SAM" id="MobiDB-lite"/>
    </source>
</evidence>
<name>A0ABQ4XIK0_9ASTR</name>
<evidence type="ECO:0000313" key="2">
    <source>
        <dbReference type="EMBL" id="GJS64602.1"/>
    </source>
</evidence>
<reference evidence="2" key="1">
    <citation type="journal article" date="2022" name="Int. J. Mol. Sci.">
        <title>Draft Genome of Tanacetum Coccineum: Genomic Comparison of Closely Related Tanacetum-Family Plants.</title>
        <authorList>
            <person name="Yamashiro T."/>
            <person name="Shiraishi A."/>
            <person name="Nakayama K."/>
            <person name="Satake H."/>
        </authorList>
    </citation>
    <scope>NUCLEOTIDE SEQUENCE</scope>
</reference>
<keyword evidence="3" id="KW-1185">Reference proteome</keyword>
<sequence length="446" mass="49253">MNYIPGSVEKQVMVDAEKDVAAPAAHENTSKRSPKTMMVQDSGKKSDKEGQPQMTEDEQVLHEELEKMIAQEVKNPIDASTLPNADLPIDLNMPDLEDASDAFSSNGIFNGACDAKNEVYVDQPLGFVDPAHPNKVYKVIKALYGLHQAPKAIKPLEKIPPRRERIEKRGIGLMGGERKGSSIHYALTISLVVSTTFVAQFWMSAKSKIINNVRYITAKVAGKPVNISEASIRSDLLFDDADGIDSLHNQAIFDAIQLMGSKVLHCSHILLQYCSATVVICLATNQKYNFSKLIFDGMMRHLDAKKKFVMYPRFISVFLTNQLQNVPVPLDHFPINALTPKVFSFMVKKEDEGAVSERPSETQPTPSPPHPSADQYETQPDPSPKPLPTIPIPDSIPEGSGGNHGDQVFDDVDVNDAMDYMETDAYMQKGVSTADQVSYLTTSMKD</sequence>
<comment type="caution">
    <text evidence="2">The sequence shown here is derived from an EMBL/GenBank/DDBJ whole genome shotgun (WGS) entry which is preliminary data.</text>
</comment>
<feature type="region of interest" description="Disordered" evidence="1">
    <location>
        <begin position="353"/>
        <end position="411"/>
    </location>
</feature>
<organism evidence="2 3">
    <name type="scientific">Tanacetum coccineum</name>
    <dbReference type="NCBI Taxonomy" id="301880"/>
    <lineage>
        <taxon>Eukaryota</taxon>
        <taxon>Viridiplantae</taxon>
        <taxon>Streptophyta</taxon>
        <taxon>Embryophyta</taxon>
        <taxon>Tracheophyta</taxon>
        <taxon>Spermatophyta</taxon>
        <taxon>Magnoliopsida</taxon>
        <taxon>eudicotyledons</taxon>
        <taxon>Gunneridae</taxon>
        <taxon>Pentapetalae</taxon>
        <taxon>asterids</taxon>
        <taxon>campanulids</taxon>
        <taxon>Asterales</taxon>
        <taxon>Asteraceae</taxon>
        <taxon>Asteroideae</taxon>
        <taxon>Anthemideae</taxon>
        <taxon>Anthemidinae</taxon>
        <taxon>Tanacetum</taxon>
    </lineage>
</organism>
<gene>
    <name evidence="2" type="ORF">Tco_0679166</name>
</gene>
<protein>
    <submittedName>
        <fullName evidence="2">Ribonuclease H-like domain-containing protein</fullName>
    </submittedName>
</protein>
<proteinExistence type="predicted"/>
<accession>A0ABQ4XIK0</accession>
<feature type="region of interest" description="Disordered" evidence="1">
    <location>
        <begin position="15"/>
        <end position="55"/>
    </location>
</feature>
<feature type="compositionally biased region" description="Pro residues" evidence="1">
    <location>
        <begin position="381"/>
        <end position="391"/>
    </location>
</feature>
<evidence type="ECO:0000313" key="3">
    <source>
        <dbReference type="Proteomes" id="UP001151760"/>
    </source>
</evidence>